<evidence type="ECO:0000313" key="2">
    <source>
        <dbReference type="EMBL" id="APZ34486.1"/>
    </source>
</evidence>
<sequence length="447" mass="46133">MTPLPLLDPPPALRRLRADEAPYPGTLRADDPPSVWVEIGDLPEEIWRAEPDGHVLAPRDIARTADGHVAILPHCVETLARRLDERSLSAGEVVTVAVSLLRGAVQARALAIDAGRWWVDAEGRPVLAAGGHGGWLDDTVALLERMAASSSGPLRRAVDATSAALCAAELTPRDAEACEDGLFDAADPAPLAVRTPLRGPGALSVATVEPAPLRAATLRRDTSEAHEAAASWLARFTGDDVAERVGAGIRTLTALPGHVARSVAHRRTTVKERRPRTPTRADVATDAAARPPRRRAPLLVAAAVGAVVVAGGMAWPQEESPAEAVIASGTPASATPTAVPAATAETPAAESAPSGAADPVADVLTALSACAENPSSACPILEDPAAEVPVGVVSDGTADRTVTLLDEYGGVAVYRVDGPGRPSQVLVIVSVNGQGLVRDVYDVADQP</sequence>
<dbReference type="OrthoDB" id="5081882at2"/>
<proteinExistence type="predicted"/>
<feature type="compositionally biased region" description="Low complexity" evidence="1">
    <location>
        <begin position="278"/>
        <end position="290"/>
    </location>
</feature>
<accession>A0A1P8U8Q5</accession>
<dbReference type="STRING" id="36805.BOH66_09725"/>
<organism evidence="2 3">
    <name type="scientific">Microbacterium aurum</name>
    <dbReference type="NCBI Taxonomy" id="36805"/>
    <lineage>
        <taxon>Bacteria</taxon>
        <taxon>Bacillati</taxon>
        <taxon>Actinomycetota</taxon>
        <taxon>Actinomycetes</taxon>
        <taxon>Micrococcales</taxon>
        <taxon>Microbacteriaceae</taxon>
        <taxon>Microbacterium</taxon>
    </lineage>
</organism>
<dbReference type="AlphaFoldDB" id="A0A1P8U8Q5"/>
<dbReference type="Proteomes" id="UP000187185">
    <property type="component" value="Chromosome"/>
</dbReference>
<evidence type="ECO:0000256" key="1">
    <source>
        <dbReference type="SAM" id="MobiDB-lite"/>
    </source>
</evidence>
<dbReference type="EMBL" id="CP018762">
    <property type="protein sequence ID" value="APZ34486.1"/>
    <property type="molecule type" value="Genomic_DNA"/>
</dbReference>
<name>A0A1P8U8Q5_9MICO</name>
<gene>
    <name evidence="2" type="ORF">BOH66_09725</name>
</gene>
<feature type="compositionally biased region" description="Basic residues" evidence="1">
    <location>
        <begin position="264"/>
        <end position="277"/>
    </location>
</feature>
<dbReference type="RefSeq" id="WP_076690798.1">
    <property type="nucleotide sequence ID" value="NZ_CP018762.1"/>
</dbReference>
<reference evidence="2 3" key="1">
    <citation type="submission" date="2016-12" db="EMBL/GenBank/DDBJ databases">
        <title>Complete genome sequence of Microbacterium aurum KACC 15219.</title>
        <authorList>
            <person name="Jung Y."/>
            <person name="Shin J.-H."/>
            <person name="Lee Y.-J."/>
            <person name="Yi H."/>
            <person name="Bahn Y.-S."/>
            <person name="Kim J.F."/>
            <person name="Lee D.-W."/>
        </authorList>
    </citation>
    <scope>NUCLEOTIDE SEQUENCE [LARGE SCALE GENOMIC DNA]</scope>
    <source>
        <strain evidence="2 3">KACC 15219</strain>
    </source>
</reference>
<keyword evidence="3" id="KW-1185">Reference proteome</keyword>
<protein>
    <submittedName>
        <fullName evidence="2">Uncharacterized protein</fullName>
    </submittedName>
</protein>
<dbReference type="KEGG" id="maur:BOH66_09725"/>
<feature type="region of interest" description="Disordered" evidence="1">
    <location>
        <begin position="332"/>
        <end position="356"/>
    </location>
</feature>
<evidence type="ECO:0000313" key="3">
    <source>
        <dbReference type="Proteomes" id="UP000187185"/>
    </source>
</evidence>
<feature type="region of interest" description="Disordered" evidence="1">
    <location>
        <begin position="264"/>
        <end position="290"/>
    </location>
</feature>